<dbReference type="GO" id="GO:0003676">
    <property type="term" value="F:nucleic acid binding"/>
    <property type="evidence" value="ECO:0007669"/>
    <property type="project" value="InterPro"/>
</dbReference>
<feature type="compositionally biased region" description="Basic and acidic residues" evidence="1">
    <location>
        <begin position="58"/>
        <end position="69"/>
    </location>
</feature>
<dbReference type="InterPro" id="IPR035979">
    <property type="entry name" value="RBD_domain_sf"/>
</dbReference>
<evidence type="ECO:0000313" key="3">
    <source>
        <dbReference type="EMBL" id="CAE4566907.1"/>
    </source>
</evidence>
<name>A0A7S4PYM7_9DINO</name>
<organism evidence="3">
    <name type="scientific">Alexandrium monilatum</name>
    <dbReference type="NCBI Taxonomy" id="311494"/>
    <lineage>
        <taxon>Eukaryota</taxon>
        <taxon>Sar</taxon>
        <taxon>Alveolata</taxon>
        <taxon>Dinophyceae</taxon>
        <taxon>Gonyaulacales</taxon>
        <taxon>Pyrocystaceae</taxon>
        <taxon>Alexandrium</taxon>
    </lineage>
</organism>
<dbReference type="InterPro" id="IPR012677">
    <property type="entry name" value="Nucleotide-bd_a/b_plait_sf"/>
</dbReference>
<gene>
    <name evidence="3" type="ORF">AMON00008_LOCUS6526</name>
</gene>
<dbReference type="SUPFAM" id="SSF54928">
    <property type="entry name" value="RNA-binding domain, RBD"/>
    <property type="match status" value="1"/>
</dbReference>
<feature type="region of interest" description="Disordered" evidence="1">
    <location>
        <begin position="46"/>
        <end position="69"/>
    </location>
</feature>
<reference evidence="3" key="1">
    <citation type="submission" date="2021-01" db="EMBL/GenBank/DDBJ databases">
        <authorList>
            <person name="Corre E."/>
            <person name="Pelletier E."/>
            <person name="Niang G."/>
            <person name="Scheremetjew M."/>
            <person name="Finn R."/>
            <person name="Kale V."/>
            <person name="Holt S."/>
            <person name="Cochrane G."/>
            <person name="Meng A."/>
            <person name="Brown T."/>
            <person name="Cohen L."/>
        </authorList>
    </citation>
    <scope>NUCLEOTIDE SEQUENCE</scope>
    <source>
        <strain evidence="3">CCMP3105</strain>
    </source>
</reference>
<evidence type="ECO:0000259" key="2">
    <source>
        <dbReference type="Pfam" id="PF04059"/>
    </source>
</evidence>
<feature type="domain" description="Mei2-like C-terminal RNA recognition motif" evidence="2">
    <location>
        <begin position="134"/>
        <end position="224"/>
    </location>
</feature>
<dbReference type="Pfam" id="PF04059">
    <property type="entry name" value="RRM_2"/>
    <property type="match status" value="1"/>
</dbReference>
<feature type="compositionally biased region" description="Polar residues" evidence="1">
    <location>
        <begin position="46"/>
        <end position="57"/>
    </location>
</feature>
<dbReference type="InterPro" id="IPR007201">
    <property type="entry name" value="Mei2-like_Rrm_C"/>
</dbReference>
<dbReference type="Gene3D" id="3.30.70.330">
    <property type="match status" value="1"/>
</dbReference>
<accession>A0A7S4PYM7</accession>
<sequence length="264" mass="29414">MAPSPMSTMAGLGAIPSVGETMEKCTCPPHFLLGLEKAIATLGQHSAEQFPRQQRLTEQQRKQMTRREPVPKIEPLSKIPTERLPSWAIPLCKTEFDAKAAQARRREEPTVPVCRFADAMVTNTAACVDATDVTTLIVRNVDWVYSQGELIEEWKLAGTFDFLHAPYSPYLGHSSGFVVVNFTRPEYARRFTERWHGSRMAKQNFKKKLSIVPARIQGRNANLQTVREDTVVLPAVFLGGRQASPETVLTLISLAKAGTFAFSI</sequence>
<proteinExistence type="predicted"/>
<dbReference type="AlphaFoldDB" id="A0A7S4PYM7"/>
<protein>
    <recommendedName>
        <fullName evidence="2">Mei2-like C-terminal RNA recognition motif domain-containing protein</fullName>
    </recommendedName>
</protein>
<dbReference type="EMBL" id="HBNR01009925">
    <property type="protein sequence ID" value="CAE4566907.1"/>
    <property type="molecule type" value="Transcribed_RNA"/>
</dbReference>
<evidence type="ECO:0000256" key="1">
    <source>
        <dbReference type="SAM" id="MobiDB-lite"/>
    </source>
</evidence>